<gene>
    <name evidence="1" type="ORF">B0681_06680</name>
</gene>
<dbReference type="EMBL" id="MUYV01000007">
    <property type="protein sequence ID" value="OOS24808.1"/>
    <property type="molecule type" value="Genomic_DNA"/>
</dbReference>
<protein>
    <submittedName>
        <fullName evidence="1">Uncharacterized protein</fullName>
    </submittedName>
</protein>
<evidence type="ECO:0000313" key="1">
    <source>
        <dbReference type="EMBL" id="OOS24808.1"/>
    </source>
</evidence>
<reference evidence="1 2" key="1">
    <citation type="submission" date="2017-02" db="EMBL/GenBank/DDBJ databases">
        <title>Draft genome sequence of Moraxella porci CCUG 54912T type strain.</title>
        <authorList>
            <person name="Salva-Serra F."/>
            <person name="Engstrom-Jakobsson H."/>
            <person name="Thorell K."/>
            <person name="Jaen-Luchoro D."/>
            <person name="Gonzales-Siles L."/>
            <person name="Karlsson R."/>
            <person name="Yazdan S."/>
            <person name="Boulund F."/>
            <person name="Johnning A."/>
            <person name="Engstrand L."/>
            <person name="Kristiansson E."/>
            <person name="Moore E."/>
        </authorList>
    </citation>
    <scope>NUCLEOTIDE SEQUENCE [LARGE SCALE GENOMIC DNA]</scope>
    <source>
        <strain evidence="1 2">CCUG 54912</strain>
    </source>
</reference>
<proteinExistence type="predicted"/>
<name>A0A1T0CR14_9GAMM</name>
<keyword evidence="2" id="KW-1185">Reference proteome</keyword>
<sequence length="174" mass="19839">MLYEELSKFQFSPSLYISGKRALNIIDSQNQTGDWHSYDAWYRPNACVGLYQVVGKGCQLDTTPYLGDLGVFHANELVYNKMGLPNFGDTVYCATHARAIADLVIAEAFFTPPFRGTSLFRTMSLFDFDDFMGMPEDKQKVYDLLQIAIPKLPKAQSDHVSEWLRLAKEKNYDL</sequence>
<accession>A0A1T0CR14</accession>
<evidence type="ECO:0000313" key="2">
    <source>
        <dbReference type="Proteomes" id="UP000190683"/>
    </source>
</evidence>
<dbReference type="RefSeq" id="WP_078317971.1">
    <property type="nucleotide sequence ID" value="NZ_MUYV01000007.1"/>
</dbReference>
<dbReference type="Proteomes" id="UP000190683">
    <property type="component" value="Unassembled WGS sequence"/>
</dbReference>
<dbReference type="AlphaFoldDB" id="A0A1T0CR14"/>
<organism evidence="1 2">
    <name type="scientific">Moraxella porci DSM 25326</name>
    <dbReference type="NCBI Taxonomy" id="573983"/>
    <lineage>
        <taxon>Bacteria</taxon>
        <taxon>Pseudomonadati</taxon>
        <taxon>Pseudomonadota</taxon>
        <taxon>Gammaproteobacteria</taxon>
        <taxon>Moraxellales</taxon>
        <taxon>Moraxellaceae</taxon>
        <taxon>Moraxella</taxon>
    </lineage>
</organism>
<comment type="caution">
    <text evidence="1">The sequence shown here is derived from an EMBL/GenBank/DDBJ whole genome shotgun (WGS) entry which is preliminary data.</text>
</comment>